<keyword evidence="4" id="KW-0808">Transferase</keyword>
<reference evidence="9 10" key="1">
    <citation type="journal article" date="2016" name="Int. J. Syst. Evol. Microbiol.">
        <title>Panacibacter ginsenosidivorans gen. nov., sp. nov., with ginsenoside converting activity isolated from soil of a ginseng field.</title>
        <authorList>
            <person name="Siddiqi M.Z."/>
            <person name="Muhammad Shafi S."/>
            <person name="Choi K.D."/>
            <person name="Im W.T."/>
        </authorList>
    </citation>
    <scope>NUCLEOTIDE SEQUENCE [LARGE SCALE GENOMIC DNA]</scope>
    <source>
        <strain evidence="9 10">Gsoil1550</strain>
    </source>
</reference>
<dbReference type="AlphaFoldDB" id="A0A5B8VE93"/>
<dbReference type="RefSeq" id="WP_147192242.1">
    <property type="nucleotide sequence ID" value="NZ_CP042435.1"/>
</dbReference>
<dbReference type="PROSITE" id="PS00092">
    <property type="entry name" value="N6_MTASE"/>
    <property type="match status" value="1"/>
</dbReference>
<evidence type="ECO:0000259" key="8">
    <source>
        <dbReference type="PROSITE" id="PS51192"/>
    </source>
</evidence>
<dbReference type="GO" id="GO:0003677">
    <property type="term" value="F:DNA binding"/>
    <property type="evidence" value="ECO:0007669"/>
    <property type="project" value="InterPro"/>
</dbReference>
<dbReference type="GO" id="GO:0009007">
    <property type="term" value="F:site-specific DNA-methyltransferase (adenine-specific) activity"/>
    <property type="evidence" value="ECO:0007669"/>
    <property type="project" value="UniProtKB-EC"/>
</dbReference>
<accession>A0A5B8VE93</accession>
<proteinExistence type="inferred from homology"/>
<dbReference type="SUPFAM" id="SSF53335">
    <property type="entry name" value="S-adenosyl-L-methionine-dependent methyltransferases"/>
    <property type="match status" value="1"/>
</dbReference>
<protein>
    <recommendedName>
        <fullName evidence="2">site-specific DNA-methyltransferase (adenine-specific)</fullName>
        <ecNumber evidence="2">2.1.1.72</ecNumber>
    </recommendedName>
</protein>
<dbReference type="Proteomes" id="UP000321533">
    <property type="component" value="Chromosome"/>
</dbReference>
<feature type="domain" description="Helicase ATP-binding" evidence="8">
    <location>
        <begin position="477"/>
        <end position="637"/>
    </location>
</feature>
<dbReference type="Gene3D" id="3.40.50.150">
    <property type="entry name" value="Vaccinia Virus protein VP39"/>
    <property type="match status" value="1"/>
</dbReference>
<dbReference type="OrthoDB" id="9814572at2"/>
<dbReference type="EMBL" id="CP042435">
    <property type="protein sequence ID" value="QEC69365.1"/>
    <property type="molecule type" value="Genomic_DNA"/>
</dbReference>
<evidence type="ECO:0000256" key="4">
    <source>
        <dbReference type="ARBA" id="ARBA00022679"/>
    </source>
</evidence>
<dbReference type="Pfam" id="PF02384">
    <property type="entry name" value="N6_Mtase"/>
    <property type="match status" value="1"/>
</dbReference>
<evidence type="ECO:0000256" key="6">
    <source>
        <dbReference type="ARBA" id="ARBA00022747"/>
    </source>
</evidence>
<dbReference type="InterPro" id="IPR027417">
    <property type="entry name" value="P-loop_NTPase"/>
</dbReference>
<dbReference type="SMART" id="SM00487">
    <property type="entry name" value="DEXDc"/>
    <property type="match status" value="1"/>
</dbReference>
<dbReference type="PRINTS" id="PR00507">
    <property type="entry name" value="N12N6MTFRASE"/>
</dbReference>
<keyword evidence="6" id="KW-0680">Restriction system</keyword>
<evidence type="ECO:0000313" key="9">
    <source>
        <dbReference type="EMBL" id="QEC69365.1"/>
    </source>
</evidence>
<dbReference type="KEGG" id="pgin:FRZ67_19390"/>
<dbReference type="Gene3D" id="3.40.50.300">
    <property type="entry name" value="P-loop containing nucleotide triphosphate hydrolases"/>
    <property type="match status" value="2"/>
</dbReference>
<dbReference type="PROSITE" id="PS51192">
    <property type="entry name" value="HELICASE_ATP_BIND_1"/>
    <property type="match status" value="1"/>
</dbReference>
<dbReference type="InterPro" id="IPR051537">
    <property type="entry name" value="DNA_Adenine_Mtase"/>
</dbReference>
<dbReference type="InterPro" id="IPR000330">
    <property type="entry name" value="SNF2_N"/>
</dbReference>
<comment type="similarity">
    <text evidence="1">Belongs to the N(4)/N(6)-methyltransferase family.</text>
</comment>
<dbReference type="EC" id="2.1.1.72" evidence="2"/>
<dbReference type="InterPro" id="IPR014001">
    <property type="entry name" value="Helicase_ATP-bd"/>
</dbReference>
<keyword evidence="10" id="KW-1185">Reference proteome</keyword>
<dbReference type="GO" id="GO:0005524">
    <property type="term" value="F:ATP binding"/>
    <property type="evidence" value="ECO:0007669"/>
    <property type="project" value="InterPro"/>
</dbReference>
<comment type="catalytic activity">
    <reaction evidence="7">
        <text>a 2'-deoxyadenosine in DNA + S-adenosyl-L-methionine = an N(6)-methyl-2'-deoxyadenosine in DNA + S-adenosyl-L-homocysteine + H(+)</text>
        <dbReference type="Rhea" id="RHEA:15197"/>
        <dbReference type="Rhea" id="RHEA-COMP:12418"/>
        <dbReference type="Rhea" id="RHEA-COMP:12419"/>
        <dbReference type="ChEBI" id="CHEBI:15378"/>
        <dbReference type="ChEBI" id="CHEBI:57856"/>
        <dbReference type="ChEBI" id="CHEBI:59789"/>
        <dbReference type="ChEBI" id="CHEBI:90615"/>
        <dbReference type="ChEBI" id="CHEBI:90616"/>
        <dbReference type="EC" id="2.1.1.72"/>
    </reaction>
</comment>
<dbReference type="InterPro" id="IPR002052">
    <property type="entry name" value="DNA_methylase_N6_adenine_CS"/>
</dbReference>
<evidence type="ECO:0000313" key="10">
    <source>
        <dbReference type="Proteomes" id="UP000321533"/>
    </source>
</evidence>
<gene>
    <name evidence="9" type="ORF">FRZ67_19390</name>
</gene>
<keyword evidence="3 9" id="KW-0489">Methyltransferase</keyword>
<dbReference type="SUPFAM" id="SSF52540">
    <property type="entry name" value="P-loop containing nucleoside triphosphate hydrolases"/>
    <property type="match status" value="2"/>
</dbReference>
<organism evidence="9 10">
    <name type="scientific">Panacibacter ginsenosidivorans</name>
    <dbReference type="NCBI Taxonomy" id="1813871"/>
    <lineage>
        <taxon>Bacteria</taxon>
        <taxon>Pseudomonadati</taxon>
        <taxon>Bacteroidota</taxon>
        <taxon>Chitinophagia</taxon>
        <taxon>Chitinophagales</taxon>
        <taxon>Chitinophagaceae</taxon>
        <taxon>Panacibacter</taxon>
    </lineage>
</organism>
<evidence type="ECO:0000256" key="1">
    <source>
        <dbReference type="ARBA" id="ARBA00006594"/>
    </source>
</evidence>
<name>A0A5B8VE93_9BACT</name>
<keyword evidence="5" id="KW-0949">S-adenosyl-L-methionine</keyword>
<dbReference type="InterPro" id="IPR001650">
    <property type="entry name" value="Helicase_C-like"/>
</dbReference>
<evidence type="ECO:0000256" key="5">
    <source>
        <dbReference type="ARBA" id="ARBA00022691"/>
    </source>
</evidence>
<dbReference type="Pfam" id="PF00176">
    <property type="entry name" value="SNF2-rel_dom"/>
    <property type="match status" value="1"/>
</dbReference>
<dbReference type="PANTHER" id="PTHR42933:SF4">
    <property type="entry name" value="TYPE I RESTRICTION ENZYME ECOKI METHYLASE SUBUNIT"/>
    <property type="match status" value="1"/>
</dbReference>
<dbReference type="PANTHER" id="PTHR42933">
    <property type="entry name" value="SLR6095 PROTEIN"/>
    <property type="match status" value="1"/>
</dbReference>
<evidence type="ECO:0000256" key="7">
    <source>
        <dbReference type="ARBA" id="ARBA00047942"/>
    </source>
</evidence>
<dbReference type="GO" id="GO:0009307">
    <property type="term" value="P:DNA restriction-modification system"/>
    <property type="evidence" value="ECO:0007669"/>
    <property type="project" value="UniProtKB-KW"/>
</dbReference>
<dbReference type="InterPro" id="IPR029063">
    <property type="entry name" value="SAM-dependent_MTases_sf"/>
</dbReference>
<dbReference type="CDD" id="cd02440">
    <property type="entry name" value="AdoMet_MTases"/>
    <property type="match status" value="1"/>
</dbReference>
<dbReference type="InterPro" id="IPR003356">
    <property type="entry name" value="DNA_methylase_A-5"/>
</dbReference>
<evidence type="ECO:0000256" key="3">
    <source>
        <dbReference type="ARBA" id="ARBA00022603"/>
    </source>
</evidence>
<dbReference type="GO" id="GO:0008170">
    <property type="term" value="F:N-methyltransferase activity"/>
    <property type="evidence" value="ECO:0007669"/>
    <property type="project" value="InterPro"/>
</dbReference>
<dbReference type="GO" id="GO:0032259">
    <property type="term" value="P:methylation"/>
    <property type="evidence" value="ECO:0007669"/>
    <property type="project" value="UniProtKB-KW"/>
</dbReference>
<evidence type="ECO:0000256" key="2">
    <source>
        <dbReference type="ARBA" id="ARBA00011900"/>
    </source>
</evidence>
<sequence length="992" mass="115105">MKYQFHNIQLSPEEKAVWNASIIEMLSDNTAPGMGAEEIYNLFTGKGGLHGLSRQDYPNYYEYATAKKEVEQGQFFTPHNLCDAIVRAIKPKQEFTIADLTCGIGNFFNFMPNESNLYGNEIDPDALSVCKHLYPLANLEEGDLLYYRSAVAFDIVIGNPPFNLATDNGNSQWVYLQKAHEVLKYGGLLCIIVPASFLADEFQDKRKISWLNDKFHFVLQSLLPADAFDACIETKLLILQKKGIRKVCFSYQPTAFVPFEPDNIYNGFIKPLYEENKANAARLHLLSIQESIGFAELNYQIKKRLWHIKSNPLLRRKFYKKALQKLDEIKTKKRPDDMSLKEWERIKPTPEKVLHWMSKLLKEQNLPPARKITAIVKNNYGIANKSYHKSLQSQSWYKSVHDLLLNGGRFAPYKKLYDKKEKALTIQNSAFTQLSRKPNIDAFLNRFRLTPKWQKQLLFPNVNATIIKLNQMQKQDLGLILQKHYSILAWEQGGGKSVAGMTWLRYWEKHYRYCFILAPALAINTTWTERLSIYGFDFCQPESASDLYTIKQGQIILVTYDRLISLQRFIKRFIKHAAYKIALLVDESDELTNASSQRSIAALNCFRKAKLKLLTTGTTTRNNINELYTQLELLYNNSSAFRCWAERIYKADEKGSIRECLNENCGYPFPAYNGAALFKASFCPQRVTVFGIRQDTQDIYNTPILKEIIDKTIVTRKFEEITGEKKYSIHTHAVRQSIAEKELYRLLMHDFLKVCYDYYTTTGNARKEAAMRLLRQIKALIKATSVPHLMPNYTGAGYPEKYNKIKQMVQGWSQELVTIGTVLKSTARDYHQYLKEQFKERQLFYIDGERNVTKRKAILEQFRLSENGLLVCTQQSLKSSVNIPYCNRCIIESLQWNIPKISQFYFRFIRFDSVRHSEVHFVNYENTIEINLLALLMAKEKLNDFIKTTNEKSSKAIYEQFGIDLNILDMLISKSYDDEGKLVLRWGKQQLC</sequence>
<dbReference type="Pfam" id="PF00271">
    <property type="entry name" value="Helicase_C"/>
    <property type="match status" value="1"/>
</dbReference>